<dbReference type="RefSeq" id="XP_056497716.1">
    <property type="nucleotide sequence ID" value="XM_056647951.1"/>
</dbReference>
<name>A0A9W9NN59_PENCI</name>
<dbReference type="OrthoDB" id="3364175at2759"/>
<evidence type="ECO:0000313" key="3">
    <source>
        <dbReference type="Proteomes" id="UP001147733"/>
    </source>
</evidence>
<dbReference type="CDD" id="cd12148">
    <property type="entry name" value="fungal_TF_MHR"/>
    <property type="match status" value="1"/>
</dbReference>
<evidence type="ECO:0000256" key="1">
    <source>
        <dbReference type="SAM" id="MobiDB-lite"/>
    </source>
</evidence>
<dbReference type="EMBL" id="JAPQKT010000008">
    <property type="protein sequence ID" value="KAJ5222793.1"/>
    <property type="molecule type" value="Genomic_DNA"/>
</dbReference>
<dbReference type="AlphaFoldDB" id="A0A9W9NN59"/>
<proteinExistence type="predicted"/>
<dbReference type="GeneID" id="81387118"/>
<keyword evidence="3" id="KW-1185">Reference proteome</keyword>
<organism evidence="2 3">
    <name type="scientific">Penicillium citrinum</name>
    <dbReference type="NCBI Taxonomy" id="5077"/>
    <lineage>
        <taxon>Eukaryota</taxon>
        <taxon>Fungi</taxon>
        <taxon>Dikarya</taxon>
        <taxon>Ascomycota</taxon>
        <taxon>Pezizomycotina</taxon>
        <taxon>Eurotiomycetes</taxon>
        <taxon>Eurotiomycetidae</taxon>
        <taxon>Eurotiales</taxon>
        <taxon>Aspergillaceae</taxon>
        <taxon>Penicillium</taxon>
    </lineage>
</organism>
<reference evidence="2" key="1">
    <citation type="submission" date="2022-11" db="EMBL/GenBank/DDBJ databases">
        <authorList>
            <person name="Petersen C."/>
        </authorList>
    </citation>
    <scope>NUCLEOTIDE SEQUENCE</scope>
    <source>
        <strain evidence="2">IBT 23319</strain>
    </source>
</reference>
<comment type="caution">
    <text evidence="2">The sequence shown here is derived from an EMBL/GenBank/DDBJ whole genome shotgun (WGS) entry which is preliminary data.</text>
</comment>
<dbReference type="Proteomes" id="UP001147733">
    <property type="component" value="Unassembled WGS sequence"/>
</dbReference>
<protein>
    <submittedName>
        <fullName evidence="2">Uncharacterized protein</fullName>
    </submittedName>
</protein>
<sequence length="132" mass="14740">MTMGRPPMTQNFSRVPLPSPVDDRYLSVGRQGAAQPEGTVSTNQFLHENMKLIGILWRILLTVYHSEDESQREEESSPIPENDFKAIMAIDKSLEDFESSLPLSLHGYRQIPPTQTAPSVVNPTCSVLDISI</sequence>
<accession>A0A9W9NN59</accession>
<gene>
    <name evidence="2" type="ORF">N7469_009033</name>
</gene>
<reference evidence="2" key="2">
    <citation type="journal article" date="2023" name="IMA Fungus">
        <title>Comparative genomic study of the Penicillium genus elucidates a diverse pangenome and 15 lateral gene transfer events.</title>
        <authorList>
            <person name="Petersen C."/>
            <person name="Sorensen T."/>
            <person name="Nielsen M.R."/>
            <person name="Sondergaard T.E."/>
            <person name="Sorensen J.L."/>
            <person name="Fitzpatrick D.A."/>
            <person name="Frisvad J.C."/>
            <person name="Nielsen K.L."/>
        </authorList>
    </citation>
    <scope>NUCLEOTIDE SEQUENCE</scope>
    <source>
        <strain evidence="2">IBT 23319</strain>
    </source>
</reference>
<feature type="region of interest" description="Disordered" evidence="1">
    <location>
        <begin position="1"/>
        <end position="20"/>
    </location>
</feature>
<evidence type="ECO:0000313" key="2">
    <source>
        <dbReference type="EMBL" id="KAJ5222793.1"/>
    </source>
</evidence>